<evidence type="ECO:0000256" key="1">
    <source>
        <dbReference type="SAM" id="Phobius"/>
    </source>
</evidence>
<organism evidence="2 3">
    <name type="scientific">Stieleria neptunia</name>
    <dbReference type="NCBI Taxonomy" id="2527979"/>
    <lineage>
        <taxon>Bacteria</taxon>
        <taxon>Pseudomonadati</taxon>
        <taxon>Planctomycetota</taxon>
        <taxon>Planctomycetia</taxon>
        <taxon>Pirellulales</taxon>
        <taxon>Pirellulaceae</taxon>
        <taxon>Stieleria</taxon>
    </lineage>
</organism>
<gene>
    <name evidence="2" type="ORF">Enr13x_58380</name>
</gene>
<evidence type="ECO:0000313" key="2">
    <source>
        <dbReference type="EMBL" id="QDV45934.1"/>
    </source>
</evidence>
<proteinExistence type="predicted"/>
<keyword evidence="3" id="KW-1185">Reference proteome</keyword>
<dbReference type="EMBL" id="CP037423">
    <property type="protein sequence ID" value="QDV45934.1"/>
    <property type="molecule type" value="Genomic_DNA"/>
</dbReference>
<accession>A0A518HYT0</accession>
<reference evidence="2 3" key="1">
    <citation type="submission" date="2019-03" db="EMBL/GenBank/DDBJ databases">
        <title>Deep-cultivation of Planctomycetes and their phenomic and genomic characterization uncovers novel biology.</title>
        <authorList>
            <person name="Wiegand S."/>
            <person name="Jogler M."/>
            <person name="Boedeker C."/>
            <person name="Pinto D."/>
            <person name="Vollmers J."/>
            <person name="Rivas-Marin E."/>
            <person name="Kohn T."/>
            <person name="Peeters S.H."/>
            <person name="Heuer A."/>
            <person name="Rast P."/>
            <person name="Oberbeckmann S."/>
            <person name="Bunk B."/>
            <person name="Jeske O."/>
            <person name="Meyerdierks A."/>
            <person name="Storesund J.E."/>
            <person name="Kallscheuer N."/>
            <person name="Luecker S."/>
            <person name="Lage O.M."/>
            <person name="Pohl T."/>
            <person name="Merkel B.J."/>
            <person name="Hornburger P."/>
            <person name="Mueller R.-W."/>
            <person name="Bruemmer F."/>
            <person name="Labrenz M."/>
            <person name="Spormann A.M."/>
            <person name="Op den Camp H."/>
            <person name="Overmann J."/>
            <person name="Amann R."/>
            <person name="Jetten M.S.M."/>
            <person name="Mascher T."/>
            <person name="Medema M.H."/>
            <person name="Devos D.P."/>
            <person name="Kaster A.-K."/>
            <person name="Ovreas L."/>
            <person name="Rohde M."/>
            <person name="Galperin M.Y."/>
            <person name="Jogler C."/>
        </authorList>
    </citation>
    <scope>NUCLEOTIDE SEQUENCE [LARGE SCALE GENOMIC DNA]</scope>
    <source>
        <strain evidence="2 3">Enr13</strain>
    </source>
</reference>
<keyword evidence="1" id="KW-0472">Membrane</keyword>
<name>A0A518HYT0_9BACT</name>
<feature type="transmembrane region" description="Helical" evidence="1">
    <location>
        <begin position="457"/>
        <end position="476"/>
    </location>
</feature>
<keyword evidence="1" id="KW-1133">Transmembrane helix</keyword>
<dbReference type="Proteomes" id="UP000319004">
    <property type="component" value="Chromosome"/>
</dbReference>
<dbReference type="KEGG" id="snep:Enr13x_58380"/>
<protein>
    <submittedName>
        <fullName evidence="2">Uncharacterized protein</fullName>
    </submittedName>
</protein>
<sequence length="499" mass="54075">MRFVWTRMVFGTPGTGMRVGVQALAANCRCDAATGNRLKGPSSFRRPLFRVRRPFRAVVRRTVSLMIAIASTLCFSGQSPAQSAIDLLSGFDAQRIEACYPVSDSNVAGEMSRLLFRMRKSDEDALASRSAGSITDPTVAAELTTGDAVEVEGTIEAVRQYSVPESLTEFLELETFQELVLALPDSEDSIAVFAPSLVGKISEGDRVKANAIVIDASSAEQVFAAGRVAWFPAMAESVGWKLLARQGVDLSRIAEAASRNRRSLEAADGDAFYSMLAAAKNLNTDPFDPATSPDPLAIEPVELLQSPQDYHGQWIRMNASTVRITRISVSDPARRAQLGQDHYYQVDASGDLGNTIIQLARSEDDPGEPIRMSGSYPVSLVAASLPSFLIEQLGDNDAVVTMLSHPVAIEGFFYRLWSYKNEFMTREGGGKQVGPLIVVSAWQSMAPPASDDGQVQVIGYALAVGIAVAILATIWWTRRNAKEDAKARESTLDSIKIDL</sequence>
<keyword evidence="1" id="KW-0812">Transmembrane</keyword>
<dbReference type="AlphaFoldDB" id="A0A518HYT0"/>
<evidence type="ECO:0000313" key="3">
    <source>
        <dbReference type="Proteomes" id="UP000319004"/>
    </source>
</evidence>